<dbReference type="OrthoDB" id="294702at2759"/>
<dbReference type="InterPro" id="IPR000073">
    <property type="entry name" value="AB_hydrolase_1"/>
</dbReference>
<protein>
    <submittedName>
        <fullName evidence="4">Alpha/beta-hydrolase</fullName>
    </submittedName>
</protein>
<dbReference type="Pfam" id="PF12697">
    <property type="entry name" value="Abhydrolase_6"/>
    <property type="match status" value="1"/>
</dbReference>
<sequence length="607" mass="65747">MRIPILNPLQPPCSPLPSQPGIRLYSRPSRSLELTLPLFQLPLTLSLNSAGFALRINGSCLPEQVDCGATVNPFRVCCPGGTQCPHAYNVACCPSEANCTSTLLESPRCADRSWDLYDNNGYFCCDKDTTGFARLGNSDGCAVPGYSFHEDDKLLSVVLSAEGMISQASPTGPSMSTSSGITPGISATMAPISTPTLDTESQEETNDRGHVAGSVVGGIVGVGIISGLVWFLIARRNKSRELDEDSDSSPQPEILEGHVVEIDGGRPPVELGANEKQAAPVELPSEPLGRERVNGLLDSFKCLVSIGSHRLFLEVRGIVRTPGEPLVVFLVGAGDVAASYRAVERLISPFTSLVLYDRSGLGRSDDGPRPPSAATAAEELHQLLIVADLHPPLILVGHSYGGIIAREYLHAYPESVAGMVLADASTERQPELFRNPDLDIPAVLGNLRFAQVTGLRDAARLTRDEWRTRAAHIARGSTTERAEGLAFADVCQSLARKNQYHSQALGERPLSVICCRGVDDYRRIYEAGVRAGNGTEPQRVAFRDLLERWEAMGDEMQRDQLQLSAVHRYVSLADCGHHIHLIRPGVLAQEIQWVKERIETGPERGKI</sequence>
<feature type="domain" description="AB hydrolase-1" evidence="3">
    <location>
        <begin position="327"/>
        <end position="589"/>
    </location>
</feature>
<dbReference type="Gene3D" id="3.40.50.1820">
    <property type="entry name" value="alpha/beta hydrolase"/>
    <property type="match status" value="1"/>
</dbReference>
<evidence type="ECO:0000259" key="3">
    <source>
        <dbReference type="Pfam" id="PF12697"/>
    </source>
</evidence>
<comment type="caution">
    <text evidence="4">The sequence shown here is derived from an EMBL/GenBank/DDBJ whole genome shotgun (WGS) entry which is preliminary data.</text>
</comment>
<evidence type="ECO:0000256" key="2">
    <source>
        <dbReference type="SAM" id="Phobius"/>
    </source>
</evidence>
<accession>A0A2I1D0L2</accession>
<evidence type="ECO:0000313" key="5">
    <source>
        <dbReference type="Proteomes" id="UP000234254"/>
    </source>
</evidence>
<reference evidence="4" key="1">
    <citation type="submission" date="2016-12" db="EMBL/GenBank/DDBJ databases">
        <title>The genomes of Aspergillus section Nigri reveals drivers in fungal speciation.</title>
        <authorList>
            <consortium name="DOE Joint Genome Institute"/>
            <person name="Vesth T.C."/>
            <person name="Nybo J."/>
            <person name="Theobald S."/>
            <person name="Brandl J."/>
            <person name="Frisvad J.C."/>
            <person name="Nielsen K.F."/>
            <person name="Lyhne E.K."/>
            <person name="Kogle M.E."/>
            <person name="Kuo A."/>
            <person name="Riley R."/>
            <person name="Clum A."/>
            <person name="Nolan M."/>
            <person name="Lipzen A."/>
            <person name="Salamov A."/>
            <person name="Henrissat B."/>
            <person name="Wiebenga A."/>
            <person name="De vries R.P."/>
            <person name="Grigoriev I.V."/>
            <person name="Mortensen U.H."/>
            <person name="Andersen M.R."/>
            <person name="Baker S.E."/>
        </authorList>
    </citation>
    <scope>NUCLEOTIDE SEQUENCE</scope>
    <source>
        <strain evidence="4">IBT 28561</strain>
    </source>
</reference>
<dbReference type="AlphaFoldDB" id="A0A2I1D0L2"/>
<dbReference type="RefSeq" id="XP_024692009.1">
    <property type="nucleotide sequence ID" value="XM_024838956.1"/>
</dbReference>
<organism evidence="4 5">
    <name type="scientific">Aspergillus campestris (strain IBT 28561)</name>
    <dbReference type="NCBI Taxonomy" id="1392248"/>
    <lineage>
        <taxon>Eukaryota</taxon>
        <taxon>Fungi</taxon>
        <taxon>Dikarya</taxon>
        <taxon>Ascomycota</taxon>
        <taxon>Pezizomycotina</taxon>
        <taxon>Eurotiomycetes</taxon>
        <taxon>Eurotiomycetidae</taxon>
        <taxon>Eurotiales</taxon>
        <taxon>Aspergillaceae</taxon>
        <taxon>Aspergillus</taxon>
        <taxon>Aspergillus subgen. Circumdati</taxon>
    </lineage>
</organism>
<feature type="compositionally biased region" description="Low complexity" evidence="1">
    <location>
        <begin position="169"/>
        <end position="186"/>
    </location>
</feature>
<dbReference type="GeneID" id="36546480"/>
<feature type="region of interest" description="Disordered" evidence="1">
    <location>
        <begin position="167"/>
        <end position="207"/>
    </location>
</feature>
<dbReference type="VEuPathDB" id="FungiDB:P168DRAFT_305694"/>
<keyword evidence="2" id="KW-0812">Transmembrane</keyword>
<dbReference type="SUPFAM" id="SSF53474">
    <property type="entry name" value="alpha/beta-Hydrolases"/>
    <property type="match status" value="1"/>
</dbReference>
<name>A0A2I1D0L2_ASPC2</name>
<gene>
    <name evidence="4" type="ORF">P168DRAFT_305694</name>
</gene>
<evidence type="ECO:0000313" key="4">
    <source>
        <dbReference type="EMBL" id="PKY03415.1"/>
    </source>
</evidence>
<dbReference type="EMBL" id="MSFM01000008">
    <property type="protein sequence ID" value="PKY03415.1"/>
    <property type="molecule type" value="Genomic_DNA"/>
</dbReference>
<keyword evidence="5" id="KW-1185">Reference proteome</keyword>
<keyword evidence="2" id="KW-1133">Transmembrane helix</keyword>
<dbReference type="GO" id="GO:0016787">
    <property type="term" value="F:hydrolase activity"/>
    <property type="evidence" value="ECO:0007669"/>
    <property type="project" value="UniProtKB-KW"/>
</dbReference>
<feature type="transmembrane region" description="Helical" evidence="2">
    <location>
        <begin position="211"/>
        <end position="233"/>
    </location>
</feature>
<dbReference type="Proteomes" id="UP000234254">
    <property type="component" value="Unassembled WGS sequence"/>
</dbReference>
<dbReference type="InterPro" id="IPR029058">
    <property type="entry name" value="AB_hydrolase_fold"/>
</dbReference>
<keyword evidence="2" id="KW-0472">Membrane</keyword>
<evidence type="ECO:0000256" key="1">
    <source>
        <dbReference type="SAM" id="MobiDB-lite"/>
    </source>
</evidence>
<proteinExistence type="predicted"/>
<dbReference type="PANTHER" id="PTHR43689:SF8">
    <property type="entry name" value="ALPHA_BETA-HYDROLASES SUPERFAMILY PROTEIN"/>
    <property type="match status" value="1"/>
</dbReference>
<dbReference type="PANTHER" id="PTHR43689">
    <property type="entry name" value="HYDROLASE"/>
    <property type="match status" value="1"/>
</dbReference>